<accession>A0A835EBG3</accession>
<gene>
    <name evidence="1" type="ORF">HU200_049131</name>
</gene>
<evidence type="ECO:0000313" key="1">
    <source>
        <dbReference type="EMBL" id="KAF8672937.1"/>
    </source>
</evidence>
<keyword evidence="2" id="KW-1185">Reference proteome</keyword>
<reference evidence="1" key="1">
    <citation type="submission" date="2020-07" db="EMBL/GenBank/DDBJ databases">
        <title>Genome sequence and genetic diversity analysis of an under-domesticated orphan crop, white fonio (Digitaria exilis).</title>
        <authorList>
            <person name="Bennetzen J.L."/>
            <person name="Chen S."/>
            <person name="Ma X."/>
            <person name="Wang X."/>
            <person name="Yssel A.E.J."/>
            <person name="Chaluvadi S.R."/>
            <person name="Johnson M."/>
            <person name="Gangashetty P."/>
            <person name="Hamidou F."/>
            <person name="Sanogo M.D."/>
            <person name="Zwaenepoel A."/>
            <person name="Wallace J."/>
            <person name="Van De Peer Y."/>
            <person name="Van Deynze A."/>
        </authorList>
    </citation>
    <scope>NUCLEOTIDE SEQUENCE</scope>
    <source>
        <tissue evidence="1">Leaves</tissue>
    </source>
</reference>
<organism evidence="1 2">
    <name type="scientific">Digitaria exilis</name>
    <dbReference type="NCBI Taxonomy" id="1010633"/>
    <lineage>
        <taxon>Eukaryota</taxon>
        <taxon>Viridiplantae</taxon>
        <taxon>Streptophyta</taxon>
        <taxon>Embryophyta</taxon>
        <taxon>Tracheophyta</taxon>
        <taxon>Spermatophyta</taxon>
        <taxon>Magnoliopsida</taxon>
        <taxon>Liliopsida</taxon>
        <taxon>Poales</taxon>
        <taxon>Poaceae</taxon>
        <taxon>PACMAD clade</taxon>
        <taxon>Panicoideae</taxon>
        <taxon>Panicodae</taxon>
        <taxon>Paniceae</taxon>
        <taxon>Anthephorinae</taxon>
        <taxon>Digitaria</taxon>
    </lineage>
</organism>
<dbReference type="Proteomes" id="UP000636709">
    <property type="component" value="Unassembled WGS sequence"/>
</dbReference>
<comment type="caution">
    <text evidence="1">The sequence shown here is derived from an EMBL/GenBank/DDBJ whole genome shotgun (WGS) entry which is preliminary data.</text>
</comment>
<evidence type="ECO:0000313" key="2">
    <source>
        <dbReference type="Proteomes" id="UP000636709"/>
    </source>
</evidence>
<name>A0A835EBG3_9POAL</name>
<dbReference type="EMBL" id="JACEFO010002211">
    <property type="protein sequence ID" value="KAF8672937.1"/>
    <property type="molecule type" value="Genomic_DNA"/>
</dbReference>
<protein>
    <submittedName>
        <fullName evidence="1">Uncharacterized protein</fullName>
    </submittedName>
</protein>
<proteinExistence type="predicted"/>
<dbReference type="AlphaFoldDB" id="A0A835EBG3"/>
<sequence>MSCQPGCPLFLYPPSPTPCL</sequence>